<accession>A0ABW4GDZ9</accession>
<dbReference type="EMBL" id="JBHUCM010000019">
    <property type="protein sequence ID" value="MFD1540496.1"/>
    <property type="molecule type" value="Genomic_DNA"/>
</dbReference>
<evidence type="ECO:0000313" key="3">
    <source>
        <dbReference type="Proteomes" id="UP001597097"/>
    </source>
</evidence>
<feature type="transmembrane region" description="Helical" evidence="1">
    <location>
        <begin position="182"/>
        <end position="202"/>
    </location>
</feature>
<comment type="caution">
    <text evidence="2">The sequence shown here is derived from an EMBL/GenBank/DDBJ whole genome shotgun (WGS) entry which is preliminary data.</text>
</comment>
<protein>
    <submittedName>
        <fullName evidence="2">ABC transporter permease subunit</fullName>
    </submittedName>
</protein>
<keyword evidence="1" id="KW-0472">Membrane</keyword>
<feature type="transmembrane region" description="Helical" evidence="1">
    <location>
        <begin position="156"/>
        <end position="177"/>
    </location>
</feature>
<organism evidence="2 3">
    <name type="scientific">Nonomuraea guangzhouensis</name>
    <dbReference type="NCBI Taxonomy" id="1291555"/>
    <lineage>
        <taxon>Bacteria</taxon>
        <taxon>Bacillati</taxon>
        <taxon>Actinomycetota</taxon>
        <taxon>Actinomycetes</taxon>
        <taxon>Streptosporangiales</taxon>
        <taxon>Streptosporangiaceae</taxon>
        <taxon>Nonomuraea</taxon>
    </lineage>
</organism>
<name>A0ABW4GDZ9_9ACTN</name>
<dbReference type="RefSeq" id="WP_219526933.1">
    <property type="nucleotide sequence ID" value="NZ_JAHKRM010000001.1"/>
</dbReference>
<dbReference type="Proteomes" id="UP001597097">
    <property type="component" value="Unassembled WGS sequence"/>
</dbReference>
<reference evidence="3" key="1">
    <citation type="journal article" date="2019" name="Int. J. Syst. Evol. Microbiol.">
        <title>The Global Catalogue of Microorganisms (GCM) 10K type strain sequencing project: providing services to taxonomists for standard genome sequencing and annotation.</title>
        <authorList>
            <consortium name="The Broad Institute Genomics Platform"/>
            <consortium name="The Broad Institute Genome Sequencing Center for Infectious Disease"/>
            <person name="Wu L."/>
            <person name="Ma J."/>
        </authorList>
    </citation>
    <scope>NUCLEOTIDE SEQUENCE [LARGE SCALE GENOMIC DNA]</scope>
    <source>
        <strain evidence="3">CGMCC 1.15399</strain>
    </source>
</reference>
<feature type="transmembrane region" description="Helical" evidence="1">
    <location>
        <begin position="307"/>
        <end position="329"/>
    </location>
</feature>
<proteinExistence type="predicted"/>
<evidence type="ECO:0000313" key="2">
    <source>
        <dbReference type="EMBL" id="MFD1540496.1"/>
    </source>
</evidence>
<feature type="transmembrane region" description="Helical" evidence="1">
    <location>
        <begin position="55"/>
        <end position="74"/>
    </location>
</feature>
<gene>
    <name evidence="2" type="ORF">ACFSJ0_25805</name>
</gene>
<sequence length="337" mass="35613">MIWLTWRQFRAQAMTAYGLLAALAILLVIIGPPLAGTGAARLTSAEDTVYNAGIMLVYGLPAIIGVFWGAPLVTRELETGTYRLVWNQTVTRTRWLATKLVLTGLAAATVAGLLSLAFTWWAGSIDAGSRPSTVIGLPGDESFAPRVSPLVFGARGIVPVGYAVFAFVLGVAAGILLRRTVLAMAVTLAVFVAVQVAVLLAVRPYVIPAVRDTVPITSANVAKLGVTGSGGLAELAVAGPQGAWVLATETVDAAGQAVTAPPWTVTCVAPPPRVSDAHPVARQECFAKLAALGYRQRVTYQPADRFWALQGIETAIFLALSALLTWLCVRWTRTRLP</sequence>
<keyword evidence="1" id="KW-0812">Transmembrane</keyword>
<keyword evidence="1" id="KW-1133">Transmembrane helix</keyword>
<evidence type="ECO:0000256" key="1">
    <source>
        <dbReference type="SAM" id="Phobius"/>
    </source>
</evidence>
<feature type="transmembrane region" description="Helical" evidence="1">
    <location>
        <begin position="95"/>
        <end position="122"/>
    </location>
</feature>
<keyword evidence="3" id="KW-1185">Reference proteome</keyword>